<organism evidence="2 3">
    <name type="scientific">Brassica rapa subsp. trilocularis</name>
    <dbReference type="NCBI Taxonomy" id="1813537"/>
    <lineage>
        <taxon>Eukaryota</taxon>
        <taxon>Viridiplantae</taxon>
        <taxon>Streptophyta</taxon>
        <taxon>Embryophyta</taxon>
        <taxon>Tracheophyta</taxon>
        <taxon>Spermatophyta</taxon>
        <taxon>Magnoliopsida</taxon>
        <taxon>eudicotyledons</taxon>
        <taxon>Gunneridae</taxon>
        <taxon>Pentapetalae</taxon>
        <taxon>rosids</taxon>
        <taxon>malvids</taxon>
        <taxon>Brassicales</taxon>
        <taxon>Brassicaceae</taxon>
        <taxon>Brassiceae</taxon>
        <taxon>Brassica</taxon>
    </lineage>
</organism>
<protein>
    <recommendedName>
        <fullName evidence="1">Reverse transcriptase zinc-binding domain-containing protein</fullName>
    </recommendedName>
</protein>
<proteinExistence type="predicted"/>
<dbReference type="InterPro" id="IPR026960">
    <property type="entry name" value="RVT-Znf"/>
</dbReference>
<keyword evidence="3" id="KW-1185">Reference proteome</keyword>
<name>A0ABQ7KUC2_BRACM</name>
<sequence>MVNFHSIIFSLGSWIWRKLLKLRDEVYGFLRIDIRDGQTCNFWFNNWTEKGRLIDITGATGTTYLGVLRHARVCDAVNLEGWTIRGQRCRWFQELYRNIFAITPPKPENCADIVKRDKVAWSRVVWLPQGVPRYAFITWLAIRNRLSTWDRMRQCGIVQGCVFCGERDETRHHLYFACPYSYTGWEVLARRLVGNGINPDW</sequence>
<feature type="domain" description="Reverse transcriptase zinc-binding" evidence="1">
    <location>
        <begin position="115"/>
        <end position="185"/>
    </location>
</feature>
<dbReference type="Proteomes" id="UP000823674">
    <property type="component" value="Chromosome A07"/>
</dbReference>
<evidence type="ECO:0000313" key="2">
    <source>
        <dbReference type="EMBL" id="KAG5378024.1"/>
    </source>
</evidence>
<gene>
    <name evidence="2" type="primary">A07p003040.1_BraROA</name>
    <name evidence="2" type="ORF">IGI04_025866</name>
</gene>
<dbReference type="Pfam" id="PF13966">
    <property type="entry name" value="zf-RVT"/>
    <property type="match status" value="1"/>
</dbReference>
<dbReference type="EMBL" id="JADBGQ010000009">
    <property type="protein sequence ID" value="KAG5378024.1"/>
    <property type="molecule type" value="Genomic_DNA"/>
</dbReference>
<evidence type="ECO:0000313" key="3">
    <source>
        <dbReference type="Proteomes" id="UP000823674"/>
    </source>
</evidence>
<reference evidence="2 3" key="1">
    <citation type="submission" date="2021-03" db="EMBL/GenBank/DDBJ databases">
        <authorList>
            <person name="King G.J."/>
            <person name="Bancroft I."/>
            <person name="Baten A."/>
            <person name="Bloomfield J."/>
            <person name="Borpatragohain P."/>
            <person name="He Z."/>
            <person name="Irish N."/>
            <person name="Irwin J."/>
            <person name="Liu K."/>
            <person name="Mauleon R.P."/>
            <person name="Moore J."/>
            <person name="Morris R."/>
            <person name="Ostergaard L."/>
            <person name="Wang B."/>
            <person name="Wells R."/>
        </authorList>
    </citation>
    <scope>NUCLEOTIDE SEQUENCE [LARGE SCALE GENOMIC DNA]</scope>
    <source>
        <strain evidence="2">R-o-18</strain>
        <tissue evidence="2">Leaf</tissue>
    </source>
</reference>
<accession>A0ABQ7KUC2</accession>
<comment type="caution">
    <text evidence="2">The sequence shown here is derived from an EMBL/GenBank/DDBJ whole genome shotgun (WGS) entry which is preliminary data.</text>
</comment>
<evidence type="ECO:0000259" key="1">
    <source>
        <dbReference type="Pfam" id="PF13966"/>
    </source>
</evidence>